<feature type="signal peptide" evidence="1">
    <location>
        <begin position="1"/>
        <end position="20"/>
    </location>
</feature>
<evidence type="ECO:0008006" key="4">
    <source>
        <dbReference type="Google" id="ProtNLM"/>
    </source>
</evidence>
<dbReference type="RefSeq" id="WP_114671555.1">
    <property type="nucleotide sequence ID" value="NZ_CALTYN010000231.1"/>
</dbReference>
<dbReference type="EMBL" id="CP031158">
    <property type="protein sequence ID" value="AXG98559.1"/>
    <property type="molecule type" value="Genomic_DNA"/>
</dbReference>
<evidence type="ECO:0000313" key="2">
    <source>
        <dbReference type="EMBL" id="AXG98559.1"/>
    </source>
</evidence>
<protein>
    <recommendedName>
        <fullName evidence="4">Lipoprotein</fullName>
    </recommendedName>
</protein>
<keyword evidence="1" id="KW-0732">Signal</keyword>
<reference evidence="2 3" key="1">
    <citation type="submission" date="2018-07" db="EMBL/GenBank/DDBJ databases">
        <title>Complete Genome and Methylome Analysis of Deinococcus wulumuqiensis NEB 479.</title>
        <authorList>
            <person name="Fomenkov A."/>
            <person name="Luyten Y."/>
            <person name="Vincze T."/>
            <person name="Anton B.P."/>
            <person name="Clark T."/>
            <person name="Roberts R.J."/>
            <person name="Morgan R.D."/>
        </authorList>
    </citation>
    <scope>NUCLEOTIDE SEQUENCE [LARGE SCALE GENOMIC DNA]</scope>
    <source>
        <strain evidence="2 3">NEB 479</strain>
    </source>
</reference>
<dbReference type="Proteomes" id="UP000253744">
    <property type="component" value="Chromosome"/>
</dbReference>
<name>A0A345IFT7_9DEIO</name>
<dbReference type="AlphaFoldDB" id="A0A345IFT7"/>
<gene>
    <name evidence="2" type="ORF">DVJ83_04575</name>
</gene>
<dbReference type="PROSITE" id="PS51257">
    <property type="entry name" value="PROKAR_LIPOPROTEIN"/>
    <property type="match status" value="1"/>
</dbReference>
<dbReference type="KEGG" id="dwu:DVJ83_04575"/>
<evidence type="ECO:0000256" key="1">
    <source>
        <dbReference type="SAM" id="SignalP"/>
    </source>
</evidence>
<accession>A0A345IFT7</accession>
<proteinExistence type="predicted"/>
<evidence type="ECO:0000313" key="3">
    <source>
        <dbReference type="Proteomes" id="UP000253744"/>
    </source>
</evidence>
<sequence>MKRLFPLLCALLVACGSLPAAPTTGQLLGAPTTLNMTGRALTAQAAPRVEGDVFRVRLTLQTPRAQRLPPVRVTDLYVVTRDGVWSTPVGKAAAQGCGQGCLTTQVAGPARGLQRGAVQVVVGLRDAQGRSYLLRDQTVSVR</sequence>
<feature type="chain" id="PRO_5016700072" description="Lipoprotein" evidence="1">
    <location>
        <begin position="21"/>
        <end position="142"/>
    </location>
</feature>
<organism evidence="2 3">
    <name type="scientific">Deinococcus wulumuqiensis</name>
    <dbReference type="NCBI Taxonomy" id="980427"/>
    <lineage>
        <taxon>Bacteria</taxon>
        <taxon>Thermotogati</taxon>
        <taxon>Deinococcota</taxon>
        <taxon>Deinococci</taxon>
        <taxon>Deinococcales</taxon>
        <taxon>Deinococcaceae</taxon>
        <taxon>Deinococcus</taxon>
    </lineage>
</organism>